<dbReference type="Gramene" id="PHT68744">
    <property type="protein sequence ID" value="PHT68744"/>
    <property type="gene ID" value="T459_28231"/>
</dbReference>
<evidence type="ECO:0000313" key="2">
    <source>
        <dbReference type="Proteomes" id="UP000222542"/>
    </source>
</evidence>
<accession>A0A2G2YG69</accession>
<name>A0A2G2YG69_CAPAN</name>
<comment type="caution">
    <text evidence="1">The sequence shown here is derived from an EMBL/GenBank/DDBJ whole genome shotgun (WGS) entry which is preliminary data.</text>
</comment>
<keyword evidence="2" id="KW-1185">Reference proteome</keyword>
<dbReference type="STRING" id="4072.A0A2G2YG69"/>
<dbReference type="Proteomes" id="UP000222542">
    <property type="component" value="Unassembled WGS sequence"/>
</dbReference>
<protein>
    <submittedName>
        <fullName evidence="1">Uncharacterized protein</fullName>
    </submittedName>
</protein>
<dbReference type="EMBL" id="AYRZ02000011">
    <property type="protein sequence ID" value="PHT68744.1"/>
    <property type="molecule type" value="Genomic_DNA"/>
</dbReference>
<gene>
    <name evidence="1" type="ORF">T459_28231</name>
</gene>
<evidence type="ECO:0000313" key="1">
    <source>
        <dbReference type="EMBL" id="PHT68744.1"/>
    </source>
</evidence>
<reference evidence="1 2" key="1">
    <citation type="journal article" date="2014" name="Nat. Genet.">
        <title>Genome sequence of the hot pepper provides insights into the evolution of pungency in Capsicum species.</title>
        <authorList>
            <person name="Kim S."/>
            <person name="Park M."/>
            <person name="Yeom S.I."/>
            <person name="Kim Y.M."/>
            <person name="Lee J.M."/>
            <person name="Lee H.A."/>
            <person name="Seo E."/>
            <person name="Choi J."/>
            <person name="Cheong K."/>
            <person name="Kim K.T."/>
            <person name="Jung K."/>
            <person name="Lee G.W."/>
            <person name="Oh S.K."/>
            <person name="Bae C."/>
            <person name="Kim S.B."/>
            <person name="Lee H.Y."/>
            <person name="Kim S.Y."/>
            <person name="Kim M.S."/>
            <person name="Kang B.C."/>
            <person name="Jo Y.D."/>
            <person name="Yang H.B."/>
            <person name="Jeong H.J."/>
            <person name="Kang W.H."/>
            <person name="Kwon J.K."/>
            <person name="Shin C."/>
            <person name="Lim J.Y."/>
            <person name="Park J.H."/>
            <person name="Huh J.H."/>
            <person name="Kim J.S."/>
            <person name="Kim B.D."/>
            <person name="Cohen O."/>
            <person name="Paran I."/>
            <person name="Suh M.C."/>
            <person name="Lee S.B."/>
            <person name="Kim Y.K."/>
            <person name="Shin Y."/>
            <person name="Noh S.J."/>
            <person name="Park J."/>
            <person name="Seo Y.S."/>
            <person name="Kwon S.Y."/>
            <person name="Kim H.A."/>
            <person name="Park J.M."/>
            <person name="Kim H.J."/>
            <person name="Choi S.B."/>
            <person name="Bosland P.W."/>
            <person name="Reeves G."/>
            <person name="Jo S.H."/>
            <person name="Lee B.W."/>
            <person name="Cho H.T."/>
            <person name="Choi H.S."/>
            <person name="Lee M.S."/>
            <person name="Yu Y."/>
            <person name="Do Choi Y."/>
            <person name="Park B.S."/>
            <person name="van Deynze A."/>
            <person name="Ashrafi H."/>
            <person name="Hill T."/>
            <person name="Kim W.T."/>
            <person name="Pai H.S."/>
            <person name="Ahn H.K."/>
            <person name="Yeam I."/>
            <person name="Giovannoni J.J."/>
            <person name="Rose J.K."/>
            <person name="Sorensen I."/>
            <person name="Lee S.J."/>
            <person name="Kim R.W."/>
            <person name="Choi I.Y."/>
            <person name="Choi B.S."/>
            <person name="Lim J.S."/>
            <person name="Lee Y.H."/>
            <person name="Choi D."/>
        </authorList>
    </citation>
    <scope>NUCLEOTIDE SEQUENCE [LARGE SCALE GENOMIC DNA]</scope>
    <source>
        <strain evidence="2">cv. CM334</strain>
    </source>
</reference>
<reference evidence="1 2" key="2">
    <citation type="journal article" date="2017" name="Genome Biol.">
        <title>New reference genome sequences of hot pepper reveal the massive evolution of plant disease-resistance genes by retroduplication.</title>
        <authorList>
            <person name="Kim S."/>
            <person name="Park J."/>
            <person name="Yeom S.I."/>
            <person name="Kim Y.M."/>
            <person name="Seo E."/>
            <person name="Kim K.T."/>
            <person name="Kim M.S."/>
            <person name="Lee J.M."/>
            <person name="Cheong K."/>
            <person name="Shin H.S."/>
            <person name="Kim S.B."/>
            <person name="Han K."/>
            <person name="Lee J."/>
            <person name="Park M."/>
            <person name="Lee H.A."/>
            <person name="Lee H.Y."/>
            <person name="Lee Y."/>
            <person name="Oh S."/>
            <person name="Lee J.H."/>
            <person name="Choi E."/>
            <person name="Choi E."/>
            <person name="Lee S.E."/>
            <person name="Jeon J."/>
            <person name="Kim H."/>
            <person name="Choi G."/>
            <person name="Song H."/>
            <person name="Lee J."/>
            <person name="Lee S.C."/>
            <person name="Kwon J.K."/>
            <person name="Lee H.Y."/>
            <person name="Koo N."/>
            <person name="Hong Y."/>
            <person name="Kim R.W."/>
            <person name="Kang W.H."/>
            <person name="Huh J.H."/>
            <person name="Kang B.C."/>
            <person name="Yang T.J."/>
            <person name="Lee Y.H."/>
            <person name="Bennetzen J.L."/>
            <person name="Choi D."/>
        </authorList>
    </citation>
    <scope>NUCLEOTIDE SEQUENCE [LARGE SCALE GENOMIC DNA]</scope>
    <source>
        <strain evidence="2">cv. CM334</strain>
    </source>
</reference>
<sequence length="104" mass="11235">MSPSPAPSGPPGYNIPNQITAANVAKECLLAALKADSKAAHIWTNLANAYYLMSDNRSSAKCLEKEKLNLTFGDMLLFPPSGMQNLNEQLSWVGSEMEFTASNV</sequence>
<proteinExistence type="predicted"/>
<dbReference type="AlphaFoldDB" id="A0A2G2YG69"/>
<organism evidence="1 2">
    <name type="scientific">Capsicum annuum</name>
    <name type="common">Capsicum pepper</name>
    <dbReference type="NCBI Taxonomy" id="4072"/>
    <lineage>
        <taxon>Eukaryota</taxon>
        <taxon>Viridiplantae</taxon>
        <taxon>Streptophyta</taxon>
        <taxon>Embryophyta</taxon>
        <taxon>Tracheophyta</taxon>
        <taxon>Spermatophyta</taxon>
        <taxon>Magnoliopsida</taxon>
        <taxon>eudicotyledons</taxon>
        <taxon>Gunneridae</taxon>
        <taxon>Pentapetalae</taxon>
        <taxon>asterids</taxon>
        <taxon>lamiids</taxon>
        <taxon>Solanales</taxon>
        <taxon>Solanaceae</taxon>
        <taxon>Solanoideae</taxon>
        <taxon>Capsiceae</taxon>
        <taxon>Capsicum</taxon>
    </lineage>
</organism>